<evidence type="ECO:0000313" key="1">
    <source>
        <dbReference type="EMBL" id="GBN24271.1"/>
    </source>
</evidence>
<dbReference type="OrthoDB" id="9884289at2759"/>
<dbReference type="EMBL" id="BGPR01007096">
    <property type="protein sequence ID" value="GBN24271.1"/>
    <property type="molecule type" value="Genomic_DNA"/>
</dbReference>
<protein>
    <submittedName>
        <fullName evidence="1">Uncharacterized protein</fullName>
    </submittedName>
</protein>
<organism evidence="1 2">
    <name type="scientific">Araneus ventricosus</name>
    <name type="common">Orbweaver spider</name>
    <name type="synonym">Epeira ventricosa</name>
    <dbReference type="NCBI Taxonomy" id="182803"/>
    <lineage>
        <taxon>Eukaryota</taxon>
        <taxon>Metazoa</taxon>
        <taxon>Ecdysozoa</taxon>
        <taxon>Arthropoda</taxon>
        <taxon>Chelicerata</taxon>
        <taxon>Arachnida</taxon>
        <taxon>Araneae</taxon>
        <taxon>Araneomorphae</taxon>
        <taxon>Entelegynae</taxon>
        <taxon>Araneoidea</taxon>
        <taxon>Araneidae</taxon>
        <taxon>Araneus</taxon>
    </lineage>
</organism>
<dbReference type="Proteomes" id="UP000499080">
    <property type="component" value="Unassembled WGS sequence"/>
</dbReference>
<accession>A0A4Y2MAY4</accession>
<gene>
    <name evidence="1" type="ORF">AVEN_123463_1</name>
</gene>
<evidence type="ECO:0000313" key="2">
    <source>
        <dbReference type="Proteomes" id="UP000499080"/>
    </source>
</evidence>
<keyword evidence="2" id="KW-1185">Reference proteome</keyword>
<comment type="caution">
    <text evidence="1">The sequence shown here is derived from an EMBL/GenBank/DDBJ whole genome shotgun (WGS) entry which is preliminary data.</text>
</comment>
<reference evidence="1 2" key="1">
    <citation type="journal article" date="2019" name="Sci. Rep.">
        <title>Orb-weaving spider Araneus ventricosus genome elucidates the spidroin gene catalogue.</title>
        <authorList>
            <person name="Kono N."/>
            <person name="Nakamura H."/>
            <person name="Ohtoshi R."/>
            <person name="Moran D.A.P."/>
            <person name="Shinohara A."/>
            <person name="Yoshida Y."/>
            <person name="Fujiwara M."/>
            <person name="Mori M."/>
            <person name="Tomita M."/>
            <person name="Arakawa K."/>
        </authorList>
    </citation>
    <scope>NUCLEOTIDE SEQUENCE [LARGE SCALE GENOMIC DNA]</scope>
</reference>
<name>A0A4Y2MAY4_ARAVE</name>
<sequence length="102" mass="12224">MKSFLSLQKFQDDDIQVWVINCQQRKEQLFSRKIHSGARNRPSPASVDWGSLRRFRAYRVNELGLIDSVLWQKNPELAILCQRRNNKQNHANERYTFLKLMF</sequence>
<proteinExistence type="predicted"/>
<dbReference type="AlphaFoldDB" id="A0A4Y2MAY4"/>